<accession>A0A9K3CQQ3</accession>
<feature type="compositionally biased region" description="Basic and acidic residues" evidence="5">
    <location>
        <begin position="343"/>
        <end position="356"/>
    </location>
</feature>
<dbReference type="PROSITE" id="PS50005">
    <property type="entry name" value="TPR"/>
    <property type="match status" value="1"/>
</dbReference>
<dbReference type="InterPro" id="IPR011990">
    <property type="entry name" value="TPR-like_helical_dom_sf"/>
</dbReference>
<dbReference type="InterPro" id="IPR040111">
    <property type="entry name" value="ODAD4"/>
</dbReference>
<dbReference type="PANTHER" id="PTHR23040">
    <property type="match status" value="1"/>
</dbReference>
<evidence type="ECO:0000256" key="2">
    <source>
        <dbReference type="ARBA" id="ARBA00034139"/>
    </source>
</evidence>
<evidence type="ECO:0000256" key="4">
    <source>
        <dbReference type="PROSITE-ProRule" id="PRU00339"/>
    </source>
</evidence>
<dbReference type="GO" id="GO:0005930">
    <property type="term" value="C:axoneme"/>
    <property type="evidence" value="ECO:0007669"/>
    <property type="project" value="UniProtKB-SubCell"/>
</dbReference>
<evidence type="ECO:0000313" key="6">
    <source>
        <dbReference type="EMBL" id="GIQ80560.1"/>
    </source>
</evidence>
<dbReference type="Pfam" id="PF13424">
    <property type="entry name" value="TPR_12"/>
    <property type="match status" value="1"/>
</dbReference>
<comment type="caution">
    <text evidence="6">The sequence shown here is derived from an EMBL/GenBank/DDBJ whole genome shotgun (WGS) entry which is preliminary data.</text>
</comment>
<dbReference type="Proteomes" id="UP000265618">
    <property type="component" value="Unassembled WGS sequence"/>
</dbReference>
<dbReference type="SMART" id="SM00028">
    <property type="entry name" value="TPR"/>
    <property type="match status" value="5"/>
</dbReference>
<gene>
    <name evidence="6" type="ORF">KIPB_001380</name>
</gene>
<dbReference type="EMBL" id="BDIP01000193">
    <property type="protein sequence ID" value="GIQ80560.1"/>
    <property type="molecule type" value="Genomic_DNA"/>
</dbReference>
<evidence type="ECO:0000256" key="3">
    <source>
        <dbReference type="ARBA" id="ARBA00034143"/>
    </source>
</evidence>
<proteinExistence type="predicted"/>
<dbReference type="InterPro" id="IPR019734">
    <property type="entry name" value="TPR_rpt"/>
</dbReference>
<dbReference type="OrthoDB" id="2423701at2759"/>
<dbReference type="Gene3D" id="1.25.40.10">
    <property type="entry name" value="Tetratricopeptide repeat domain"/>
    <property type="match status" value="3"/>
</dbReference>
<dbReference type="Pfam" id="PF13176">
    <property type="entry name" value="TPR_7"/>
    <property type="match status" value="1"/>
</dbReference>
<comment type="subcellular location">
    <subcellularLocation>
        <location evidence="1">Cytoplasm</location>
        <location evidence="1">Cytoskeleton</location>
        <location evidence="1">Cilium axoneme</location>
    </subcellularLocation>
</comment>
<feature type="region of interest" description="Disordered" evidence="5">
    <location>
        <begin position="272"/>
        <end position="370"/>
    </location>
</feature>
<keyword evidence="4" id="KW-0802">TPR repeat</keyword>
<organism evidence="6 7">
    <name type="scientific">Kipferlia bialata</name>
    <dbReference type="NCBI Taxonomy" id="797122"/>
    <lineage>
        <taxon>Eukaryota</taxon>
        <taxon>Metamonada</taxon>
        <taxon>Carpediemonas-like organisms</taxon>
        <taxon>Kipferlia</taxon>
    </lineage>
</organism>
<reference evidence="6 7" key="1">
    <citation type="journal article" date="2018" name="PLoS ONE">
        <title>The draft genome of Kipferlia bialata reveals reductive genome evolution in fornicate parasites.</title>
        <authorList>
            <person name="Tanifuji G."/>
            <person name="Takabayashi S."/>
            <person name="Kume K."/>
            <person name="Takagi M."/>
            <person name="Nakayama T."/>
            <person name="Kamikawa R."/>
            <person name="Inagaki Y."/>
            <person name="Hashimoto T."/>
        </authorList>
    </citation>
    <scope>NUCLEOTIDE SEQUENCE [LARGE SCALE GENOMIC DNA]</scope>
    <source>
        <strain evidence="6">NY0173</strain>
    </source>
</reference>
<feature type="compositionally biased region" description="Basic residues" evidence="5">
    <location>
        <begin position="197"/>
        <end position="208"/>
    </location>
</feature>
<feature type="compositionally biased region" description="Basic and acidic residues" evidence="5">
    <location>
        <begin position="309"/>
        <end position="320"/>
    </location>
</feature>
<feature type="repeat" description="TPR" evidence="4">
    <location>
        <begin position="4"/>
        <end position="37"/>
    </location>
</feature>
<name>A0A9K3CQQ3_9EUKA</name>
<sequence length="706" mass="78244">MDHFRLYVAEGDACYRTGEFGRAVDAYTKALDLRRDDKNVLMARSKCYVALAKPDLAIKDADTCIGSDRSFYRGIYQKAEALFTSGDFELALVFYHRAHRLRTDVEIYKLGIQKAQDAIYSAFRTQLPEGYYHDPLEEEENESDTDSEEERVCTTPPIMEIMPAHTPAGQASLPAVLMEAPEDSASLSMSLPASRLDRKKGKEKKKKRETLPPLVTKVTPTKRLLGSLYADHAFLAELAKDTNLMGDAEIKGLVGESLDYLDARSEFWRQQVPPKTNLQPKVQSVKPPPKVPSAYAPRRRINTPSELAQCKREDAPRERSAPSGTTYPASHTVAPLTAPVQGQRERGARDHPERVRSTQAGARSRAAVERERKNTALMRFVTESMNNVTEAVNSGAPSLALRFVKQVHRRLSQPDPVAQGLPDRSRIMGDVETAFGCALYDLERFSSAIQHHKAVVDVCELGGDGLGVVRGLRNLGRTYQRMGDPRNAAPCFLKVLELGLDDAELEGLGLTVPEPEQRQRVDVCPFILADAALQVGRSYFDAQKWTRAALFGTRSLELFRGLLPPPDSAEVRECHNDPLLAEIESDVLDVLLRDVTLGGGYDPDFEDFVHAAPSFYSYAEPTSREVFLDALCLTGRSQFLSGNVSQARLTLLECLELSKVWQDHTAEAAALTNLSVVLAKLGQIEASKSYRFAALHASTYIGSDKQ</sequence>
<evidence type="ECO:0000313" key="7">
    <source>
        <dbReference type="Proteomes" id="UP000265618"/>
    </source>
</evidence>
<protein>
    <recommendedName>
        <fullName evidence="2">Outer dynein arm-docking complex subunit 4</fullName>
    </recommendedName>
    <alternativeName>
        <fullName evidence="3">Tetratricopeptide repeat protein 25</fullName>
    </alternativeName>
</protein>
<dbReference type="SUPFAM" id="SSF48452">
    <property type="entry name" value="TPR-like"/>
    <property type="match status" value="2"/>
</dbReference>
<keyword evidence="7" id="KW-1185">Reference proteome</keyword>
<dbReference type="AlphaFoldDB" id="A0A9K3CQQ3"/>
<evidence type="ECO:0000256" key="1">
    <source>
        <dbReference type="ARBA" id="ARBA00004430"/>
    </source>
</evidence>
<evidence type="ECO:0000256" key="5">
    <source>
        <dbReference type="SAM" id="MobiDB-lite"/>
    </source>
</evidence>
<feature type="region of interest" description="Disordered" evidence="5">
    <location>
        <begin position="184"/>
        <end position="209"/>
    </location>
</feature>